<organism evidence="1 2">
    <name type="scientific">Caballeronia sordidicola</name>
    <name type="common">Burkholderia sordidicola</name>
    <dbReference type="NCBI Taxonomy" id="196367"/>
    <lineage>
        <taxon>Bacteria</taxon>
        <taxon>Pseudomonadati</taxon>
        <taxon>Pseudomonadota</taxon>
        <taxon>Betaproteobacteria</taxon>
        <taxon>Burkholderiales</taxon>
        <taxon>Burkholderiaceae</taxon>
        <taxon>Caballeronia</taxon>
    </lineage>
</organism>
<evidence type="ECO:0000313" key="2">
    <source>
        <dbReference type="Proteomes" id="UP000194546"/>
    </source>
</evidence>
<proteinExistence type="predicted"/>
<gene>
    <name evidence="1" type="ORF">PAMC26510_37715</name>
</gene>
<sequence length="50" mass="5662">MMNRFGIGAFYDAEFVTLNLCKAILHDAFKGGLGCIFLSQLNWLGPRRRV</sequence>
<reference evidence="1 2" key="1">
    <citation type="submission" date="2017-03" db="EMBL/GenBank/DDBJ databases">
        <title>Genome analysis of strain PAMC 26510.</title>
        <authorList>
            <person name="Oh H.-M."/>
            <person name="Yang J.-A."/>
        </authorList>
    </citation>
    <scope>NUCLEOTIDE SEQUENCE [LARGE SCALE GENOMIC DNA]</scope>
    <source>
        <strain evidence="1 2">PAMC 26510</strain>
    </source>
</reference>
<dbReference type="Proteomes" id="UP000194546">
    <property type="component" value="Unassembled WGS sequence"/>
</dbReference>
<protein>
    <submittedName>
        <fullName evidence="1">Uncharacterized protein</fullName>
    </submittedName>
</protein>
<dbReference type="EMBL" id="NBTY01000218">
    <property type="protein sequence ID" value="OTP65637.1"/>
    <property type="molecule type" value="Genomic_DNA"/>
</dbReference>
<dbReference type="AlphaFoldDB" id="A0A2C9XVZ5"/>
<name>A0A2C9XVZ5_CABSO</name>
<comment type="caution">
    <text evidence="1">The sequence shown here is derived from an EMBL/GenBank/DDBJ whole genome shotgun (WGS) entry which is preliminary data.</text>
</comment>
<accession>A0A2C9XVZ5</accession>
<evidence type="ECO:0000313" key="1">
    <source>
        <dbReference type="EMBL" id="OTP65637.1"/>
    </source>
</evidence>